<protein>
    <recommendedName>
        <fullName evidence="3">Cell envelope-related transcriptional attenuator domain-containing protein</fullName>
    </recommendedName>
</protein>
<comment type="caution">
    <text evidence="4">The sequence shown here is derived from an EMBL/GenBank/DDBJ whole genome shotgun (WGS) entry which is preliminary data.</text>
</comment>
<dbReference type="OrthoDB" id="27330at2"/>
<dbReference type="Gene3D" id="3.40.630.190">
    <property type="entry name" value="LCP protein"/>
    <property type="match status" value="1"/>
</dbReference>
<feature type="domain" description="Cell envelope-related transcriptional attenuator" evidence="3">
    <location>
        <begin position="92"/>
        <end position="232"/>
    </location>
</feature>
<dbReference type="InterPro" id="IPR050922">
    <property type="entry name" value="LytR/CpsA/Psr_CW_biosynth"/>
</dbReference>
<organism evidence="4 5">
    <name type="scientific">Pseudolactococcus reticulitermitis</name>
    <dbReference type="NCBI Taxonomy" id="2025039"/>
    <lineage>
        <taxon>Bacteria</taxon>
        <taxon>Bacillati</taxon>
        <taxon>Bacillota</taxon>
        <taxon>Bacilli</taxon>
        <taxon>Lactobacillales</taxon>
        <taxon>Streptococcaceae</taxon>
        <taxon>Pseudolactococcus</taxon>
    </lineage>
</organism>
<gene>
    <name evidence="4" type="ORF">RsY01_817</name>
</gene>
<dbReference type="Proteomes" id="UP000218689">
    <property type="component" value="Unassembled WGS sequence"/>
</dbReference>
<evidence type="ECO:0000313" key="5">
    <source>
        <dbReference type="Proteomes" id="UP000218689"/>
    </source>
</evidence>
<dbReference type="AlphaFoldDB" id="A0A224WYL0"/>
<sequence length="311" mass="34458">METRIRRAERVSDETNIKPKKKHRGLKIVSLLILVIVLLVGIVGAKAYFDVKKVSNQAYQTIKRQTSAKLPNLTDRSAFSFLFLGVNGKTANNILVLTVNPKQNKTIVISLNRNIYLPSEATTLKELYGTKGTAGEIDAIQTLLKVDIPRYMAFEMSGLGDFVEAVGGVQVQNDTHFISSGYEFKNGSLLLQNAAEVKAFLRKVGDDAEKAEEDLIDREQSILIAIIPKMKSANTVFHYEKFANAFGKNIKTDFTFDTIKTLGIGYNGVLGNIIKENLRPIPTTIDGVAQKILSEAQITKAHDRIEEAINE</sequence>
<comment type="similarity">
    <text evidence="1">Belongs to the LytR/CpsA/Psr (LCP) family.</text>
</comment>
<evidence type="ECO:0000313" key="4">
    <source>
        <dbReference type="EMBL" id="GAX47219.1"/>
    </source>
</evidence>
<keyword evidence="2" id="KW-0472">Membrane</keyword>
<proteinExistence type="inferred from homology"/>
<keyword evidence="2" id="KW-0812">Transmembrane</keyword>
<dbReference type="PANTHER" id="PTHR33392:SF6">
    <property type="entry name" value="POLYISOPRENYL-TEICHOIC ACID--PEPTIDOGLYCAN TEICHOIC ACID TRANSFERASE TAGU"/>
    <property type="match status" value="1"/>
</dbReference>
<dbReference type="Pfam" id="PF03816">
    <property type="entry name" value="LytR_cpsA_psr"/>
    <property type="match status" value="1"/>
</dbReference>
<feature type="transmembrane region" description="Helical" evidence="2">
    <location>
        <begin position="28"/>
        <end position="49"/>
    </location>
</feature>
<dbReference type="InterPro" id="IPR004474">
    <property type="entry name" value="LytR_CpsA_psr"/>
</dbReference>
<keyword evidence="2" id="KW-1133">Transmembrane helix</keyword>
<evidence type="ECO:0000256" key="1">
    <source>
        <dbReference type="ARBA" id="ARBA00006068"/>
    </source>
</evidence>
<dbReference type="PANTHER" id="PTHR33392">
    <property type="entry name" value="POLYISOPRENYL-TEICHOIC ACID--PEPTIDOGLYCAN TEICHOIC ACID TRANSFERASE TAGU"/>
    <property type="match status" value="1"/>
</dbReference>
<evidence type="ECO:0000259" key="3">
    <source>
        <dbReference type="Pfam" id="PF03816"/>
    </source>
</evidence>
<name>A0A224WYL0_9LACT</name>
<dbReference type="EMBL" id="BEDT01000002">
    <property type="protein sequence ID" value="GAX47219.1"/>
    <property type="molecule type" value="Genomic_DNA"/>
</dbReference>
<keyword evidence="5" id="KW-1185">Reference proteome</keyword>
<evidence type="ECO:0000256" key="2">
    <source>
        <dbReference type="SAM" id="Phobius"/>
    </source>
</evidence>
<accession>A0A224WYL0</accession>
<dbReference type="RefSeq" id="WP_094784289.1">
    <property type="nucleotide sequence ID" value="NZ_BEDT01000002.1"/>
</dbReference>
<reference evidence="5" key="1">
    <citation type="submission" date="2017-08" db="EMBL/GenBank/DDBJ databases">
        <title>Draft genome sequence of Lactococcus sp. strain Rs-Y01, isolated from the gut of the lower termite Reticulitermes speratus.</title>
        <authorList>
            <person name="Ohkuma M."/>
            <person name="Yuki M."/>
        </authorList>
    </citation>
    <scope>NUCLEOTIDE SEQUENCE [LARGE SCALE GENOMIC DNA]</scope>
    <source>
        <strain evidence="5">Rs-Y01</strain>
    </source>
</reference>